<dbReference type="GO" id="GO:0015074">
    <property type="term" value="P:DNA integration"/>
    <property type="evidence" value="ECO:0007669"/>
    <property type="project" value="InterPro"/>
</dbReference>
<evidence type="ECO:0000313" key="5">
    <source>
        <dbReference type="Proteomes" id="UP000324800"/>
    </source>
</evidence>
<dbReference type="Gene3D" id="3.30.420.10">
    <property type="entry name" value="Ribonuclease H-like superfamily/Ribonuclease H"/>
    <property type="match status" value="1"/>
</dbReference>
<feature type="domain" description="Reverse transcriptase" evidence="3">
    <location>
        <begin position="223"/>
        <end position="296"/>
    </location>
</feature>
<dbReference type="GO" id="GO:0003677">
    <property type="term" value="F:DNA binding"/>
    <property type="evidence" value="ECO:0007669"/>
    <property type="project" value="InterPro"/>
</dbReference>
<accession>A0A5J4VND5</accession>
<name>A0A5J4VND5_9EUKA</name>
<sequence length="963" mass="110523">MYPPQINLSNIDLQFLNHQIPLVDTSRLVSASPIGITIPNIRNQPDSTQQLSSDQQYQTSELPAVIKSLLCQVNSVQINWPIGGRLIHFLDIWKLIKADVLIIREYDRPKLEEIQRKRSSSWITDTEGIVRVDCGGSITKLIEMDQSLFCNSKEGQRKMEENNGLFLAQQTSPLIALYNGGHIQPLTTFTSQGFHGEDRSGVRLSSYSSGQRIQTLPRIHLQQQTLRPVIKFIREALQVRIIAYCDDIIMLHQNQEELNIKKQLIINILTNFGFKISMNKSVLTPMMQIEFLGWKIDSNQDQISMTQSRQKKMKQMLGRWRRIVINQQMVKIRFLASFIGSLNFLRLQFRRGGIHLKKLNKIKSRLALQKGWNALIFLNKQVLKEIFWWMAVITSNIPIQATIVQPQAILATDASQTHWGATLKLFNPEQEVWFWGKWSQNWHLTSSNQREAAAILCALRRSEIFLKERQIKSLKIETDNSSAAFNINRGSAAVALAKLVDRILEIAENSNLQLHAFHIPGVTNKIPDSLSRLATSGDYSLHQEVFEEAIRALKTRPSIDMFANRQNRKLKRFVSITVDSWAVGQDCLSLPWKGELPYLHPPIPLIQATLNKRRRTEDGRSNEESKKASSSRRNTRSQTRGNRGEEFFKWILSKRQFSENATQQVIDGWHSIWSRHRQRIGEFEEFWTKSGKTWEDLTTVKDPETVISNFIAQQVSANATNANSNACRTAVGMLFRIQGFQEDRINGFALKQIMKKPIAATRKKRKEEPIYKLDVLLKYIQGKAQDKQKLNEQEHLGCTVSSIMAFSTLRLAEIHRASVVHLDDNVWQLNTSIWKGDNYDLIVTFRPLSNAKVCPTEWLQSWIALRKKDDLDKPLWWRAKNMKASSYEYLSKAVHQVMSAAGVHKGNSVTSIRKSSITKSINQGASIQEINRASRHKDGPSTVAVHYDMNLNDTIRERLTNFE</sequence>
<dbReference type="InterPro" id="IPR000477">
    <property type="entry name" value="RT_dom"/>
</dbReference>
<dbReference type="Pfam" id="PF00078">
    <property type="entry name" value="RVT_1"/>
    <property type="match status" value="1"/>
</dbReference>
<proteinExistence type="predicted"/>
<dbReference type="GO" id="GO:0006310">
    <property type="term" value="P:DNA recombination"/>
    <property type="evidence" value="ECO:0007669"/>
    <property type="project" value="UniProtKB-KW"/>
</dbReference>
<evidence type="ECO:0000259" key="3">
    <source>
        <dbReference type="Pfam" id="PF00078"/>
    </source>
</evidence>
<dbReference type="InterPro" id="IPR013762">
    <property type="entry name" value="Integrase-like_cat_sf"/>
</dbReference>
<dbReference type="InterPro" id="IPR043128">
    <property type="entry name" value="Rev_trsase/Diguanyl_cyclase"/>
</dbReference>
<comment type="caution">
    <text evidence="4">The sequence shown here is derived from an EMBL/GenBank/DDBJ whole genome shotgun (WGS) entry which is preliminary data.</text>
</comment>
<dbReference type="Gene3D" id="1.10.443.10">
    <property type="entry name" value="Intergrase catalytic core"/>
    <property type="match status" value="1"/>
</dbReference>
<dbReference type="SUPFAM" id="SSF56672">
    <property type="entry name" value="DNA/RNA polymerases"/>
    <property type="match status" value="1"/>
</dbReference>
<dbReference type="PANTHER" id="PTHR33050">
    <property type="entry name" value="REVERSE TRANSCRIPTASE DOMAIN-CONTAINING PROTEIN"/>
    <property type="match status" value="1"/>
</dbReference>
<dbReference type="InterPro" id="IPR011010">
    <property type="entry name" value="DNA_brk_join_enz"/>
</dbReference>
<dbReference type="SUPFAM" id="SSF56349">
    <property type="entry name" value="DNA breaking-rejoining enzymes"/>
    <property type="match status" value="1"/>
</dbReference>
<dbReference type="InterPro" id="IPR043502">
    <property type="entry name" value="DNA/RNA_pol_sf"/>
</dbReference>
<dbReference type="InterPro" id="IPR052055">
    <property type="entry name" value="Hepadnavirus_pol/RT"/>
</dbReference>
<protein>
    <submittedName>
        <fullName evidence="4">Putative Transposon Ty3-I Gag-Pol polyprotein</fullName>
    </submittedName>
</protein>
<dbReference type="EMBL" id="SNRW01006049">
    <property type="protein sequence ID" value="KAA6383829.1"/>
    <property type="molecule type" value="Genomic_DNA"/>
</dbReference>
<feature type="region of interest" description="Disordered" evidence="2">
    <location>
        <begin position="609"/>
        <end position="641"/>
    </location>
</feature>
<dbReference type="CDD" id="cd09275">
    <property type="entry name" value="RNase_HI_RT_DIRS1"/>
    <property type="match status" value="1"/>
</dbReference>
<feature type="compositionally biased region" description="Basic and acidic residues" evidence="2">
    <location>
        <begin position="615"/>
        <end position="627"/>
    </location>
</feature>
<organism evidence="4 5">
    <name type="scientific">Streblomastix strix</name>
    <dbReference type="NCBI Taxonomy" id="222440"/>
    <lineage>
        <taxon>Eukaryota</taxon>
        <taxon>Metamonada</taxon>
        <taxon>Preaxostyla</taxon>
        <taxon>Oxymonadida</taxon>
        <taxon>Streblomastigidae</taxon>
        <taxon>Streblomastix</taxon>
    </lineage>
</organism>
<evidence type="ECO:0000256" key="1">
    <source>
        <dbReference type="ARBA" id="ARBA00023172"/>
    </source>
</evidence>
<evidence type="ECO:0000313" key="4">
    <source>
        <dbReference type="EMBL" id="KAA6383829.1"/>
    </source>
</evidence>
<dbReference type="InterPro" id="IPR036397">
    <property type="entry name" value="RNaseH_sf"/>
</dbReference>
<gene>
    <name evidence="4" type="ORF">EZS28_020643</name>
</gene>
<reference evidence="4 5" key="1">
    <citation type="submission" date="2019-03" db="EMBL/GenBank/DDBJ databases">
        <title>Single cell metagenomics reveals metabolic interactions within the superorganism composed of flagellate Streblomastix strix and complex community of Bacteroidetes bacteria on its surface.</title>
        <authorList>
            <person name="Treitli S.C."/>
            <person name="Kolisko M."/>
            <person name="Husnik F."/>
            <person name="Keeling P."/>
            <person name="Hampl V."/>
        </authorList>
    </citation>
    <scope>NUCLEOTIDE SEQUENCE [LARGE SCALE GENOMIC DNA]</scope>
    <source>
        <strain evidence="4">ST1C</strain>
    </source>
</reference>
<evidence type="ECO:0000256" key="2">
    <source>
        <dbReference type="SAM" id="MobiDB-lite"/>
    </source>
</evidence>
<dbReference type="AlphaFoldDB" id="A0A5J4VND5"/>
<keyword evidence="1" id="KW-0233">DNA recombination</keyword>
<dbReference type="PANTHER" id="PTHR33050:SF7">
    <property type="entry name" value="RIBONUCLEASE H"/>
    <property type="match status" value="1"/>
</dbReference>
<dbReference type="Proteomes" id="UP000324800">
    <property type="component" value="Unassembled WGS sequence"/>
</dbReference>
<dbReference type="Gene3D" id="3.30.70.270">
    <property type="match status" value="1"/>
</dbReference>